<feature type="transmembrane region" description="Helical" evidence="6">
    <location>
        <begin position="256"/>
        <end position="273"/>
    </location>
</feature>
<evidence type="ECO:0000313" key="8">
    <source>
        <dbReference type="EMBL" id="XFO69396.1"/>
    </source>
</evidence>
<sequence length="464" mass="50341">MATITDRLGKLPLGSFHYRLLALMGSGIAFEALDTGLIAFVLAKMIGAWSLSPAQIGYISSAGLVGMAVGAILSGTLADRVGRKKIFVATLGIYAVGTGLCGLAWNYESLLAFRFLVGAGIGGQPPVANALMSEYAPVRHRGKMLVLQNSSWAIGWLLAALIAYLIIPKYGWQLAFYIGALPALIVVYVWRILPESAMYLVSRGRHMEAHVLVSKIEQELGVPVGEQPRGDEMLSANTQKFNFTDLWSPLYIRRTICLWVLWFGMVYSYYGIFTWLPSLLVKSGHTLIRSFEFLLYMTLAQIPGYFAAAYFVDKIGRKATMGSLLVVCALSAYMFGSAKSAEDIVLWGCVMSFCNLGAWGITHAYSTEQYPTYARAAGVGWAAACGRIGGIVAPIAVGALMTGSDQYGIVFTMFTVVLAIIALDIIFLGKETMNKSLDELTERQLINAQAPAATKSFALDNTKS</sequence>
<dbReference type="EMBL" id="CP155573">
    <property type="protein sequence ID" value="XFO69396.1"/>
    <property type="molecule type" value="Genomic_DNA"/>
</dbReference>
<evidence type="ECO:0000256" key="5">
    <source>
        <dbReference type="ARBA" id="ARBA00023136"/>
    </source>
</evidence>
<feature type="transmembrane region" description="Helical" evidence="6">
    <location>
        <begin position="173"/>
        <end position="193"/>
    </location>
</feature>
<feature type="transmembrane region" description="Helical" evidence="6">
    <location>
        <begin position="55"/>
        <end position="74"/>
    </location>
</feature>
<feature type="transmembrane region" description="Helical" evidence="6">
    <location>
        <begin position="407"/>
        <end position="428"/>
    </location>
</feature>
<dbReference type="Gene3D" id="1.20.1250.20">
    <property type="entry name" value="MFS general substrate transporter like domains"/>
    <property type="match status" value="1"/>
</dbReference>
<feature type="transmembrane region" description="Helical" evidence="6">
    <location>
        <begin position="86"/>
        <end position="105"/>
    </location>
</feature>
<accession>A0ABZ3IUI9</accession>
<evidence type="ECO:0000313" key="9">
    <source>
        <dbReference type="Proteomes" id="UP000216752"/>
    </source>
</evidence>
<dbReference type="PANTHER" id="PTHR23511:SF34">
    <property type="entry name" value="SYNAPTIC VESICLE GLYCOPROTEIN 2"/>
    <property type="match status" value="1"/>
</dbReference>
<dbReference type="Pfam" id="PF00083">
    <property type="entry name" value="Sugar_tr"/>
    <property type="match status" value="1"/>
</dbReference>
<feature type="transmembrane region" description="Helical" evidence="6">
    <location>
        <begin position="378"/>
        <end position="401"/>
    </location>
</feature>
<evidence type="ECO:0000256" key="1">
    <source>
        <dbReference type="ARBA" id="ARBA00004651"/>
    </source>
</evidence>
<dbReference type="RefSeq" id="WP_094607830.1">
    <property type="nucleotide sequence ID" value="NZ_CP155573.1"/>
</dbReference>
<dbReference type="PROSITE" id="PS50850">
    <property type="entry name" value="MFS"/>
    <property type="match status" value="1"/>
</dbReference>
<keyword evidence="3 6" id="KW-0812">Transmembrane</keyword>
<dbReference type="InterPro" id="IPR005829">
    <property type="entry name" value="Sugar_transporter_CS"/>
</dbReference>
<feature type="transmembrane region" description="Helical" evidence="6">
    <location>
        <begin position="111"/>
        <end position="132"/>
    </location>
</feature>
<evidence type="ECO:0000259" key="7">
    <source>
        <dbReference type="PROSITE" id="PS50850"/>
    </source>
</evidence>
<dbReference type="InterPro" id="IPR020846">
    <property type="entry name" value="MFS_dom"/>
</dbReference>
<protein>
    <submittedName>
        <fullName evidence="8">Niacin/nicotinamide transporter NaiP</fullName>
    </submittedName>
</protein>
<feature type="domain" description="Major facilitator superfamily (MFS) profile" evidence="7">
    <location>
        <begin position="20"/>
        <end position="433"/>
    </location>
</feature>
<evidence type="ECO:0000256" key="3">
    <source>
        <dbReference type="ARBA" id="ARBA00022692"/>
    </source>
</evidence>
<comment type="subcellular location">
    <subcellularLocation>
        <location evidence="1">Cell membrane</location>
        <topology evidence="1">Multi-pass membrane protein</topology>
    </subcellularLocation>
</comment>
<evidence type="ECO:0000256" key="6">
    <source>
        <dbReference type="SAM" id="Phobius"/>
    </source>
</evidence>
<proteinExistence type="predicted"/>
<organism evidence="8 9">
    <name type="scientific">Sporomusa silvacetica DSM 10669</name>
    <dbReference type="NCBI Taxonomy" id="1123289"/>
    <lineage>
        <taxon>Bacteria</taxon>
        <taxon>Bacillati</taxon>
        <taxon>Bacillota</taxon>
        <taxon>Negativicutes</taxon>
        <taxon>Selenomonadales</taxon>
        <taxon>Sporomusaceae</taxon>
        <taxon>Sporomusa</taxon>
    </lineage>
</organism>
<keyword evidence="4 6" id="KW-1133">Transmembrane helix</keyword>
<reference evidence="8" key="1">
    <citation type="submission" date="2024-05" db="EMBL/GenBank/DDBJ databases">
        <title>Isolation and characterization of Sporomusa carbonis sp. nov., a carboxydotrophic hydrogenogen in the genus of Sporomusa isolated from a charcoal burning pile.</title>
        <authorList>
            <person name="Boeer T."/>
            <person name="Rosenbaum F."/>
            <person name="Eysell L."/>
            <person name="Mueller V."/>
            <person name="Daniel R."/>
            <person name="Poehlein A."/>
        </authorList>
    </citation>
    <scope>NUCLEOTIDE SEQUENCE [LARGE SCALE GENOMIC DNA]</scope>
    <source>
        <strain evidence="8">DSM 10669</strain>
    </source>
</reference>
<dbReference type="PANTHER" id="PTHR23511">
    <property type="entry name" value="SYNAPTIC VESICLE GLYCOPROTEIN 2"/>
    <property type="match status" value="1"/>
</dbReference>
<evidence type="ECO:0000256" key="4">
    <source>
        <dbReference type="ARBA" id="ARBA00022989"/>
    </source>
</evidence>
<evidence type="ECO:0000256" key="2">
    <source>
        <dbReference type="ARBA" id="ARBA00022448"/>
    </source>
</evidence>
<dbReference type="PROSITE" id="PS00216">
    <property type="entry name" value="SUGAR_TRANSPORT_1"/>
    <property type="match status" value="2"/>
</dbReference>
<feature type="transmembrane region" description="Helical" evidence="6">
    <location>
        <begin position="293"/>
        <end position="312"/>
    </location>
</feature>
<feature type="transmembrane region" description="Helical" evidence="6">
    <location>
        <begin position="144"/>
        <end position="167"/>
    </location>
</feature>
<keyword evidence="5 6" id="KW-0472">Membrane</keyword>
<name>A0ABZ3IUI9_9FIRM</name>
<keyword evidence="2" id="KW-0813">Transport</keyword>
<dbReference type="InterPro" id="IPR005828">
    <property type="entry name" value="MFS_sugar_transport-like"/>
</dbReference>
<gene>
    <name evidence="8" type="primary">naiP_5</name>
    <name evidence="8" type="ORF">SPSIL_056300</name>
</gene>
<dbReference type="SUPFAM" id="SSF103473">
    <property type="entry name" value="MFS general substrate transporter"/>
    <property type="match status" value="1"/>
</dbReference>
<keyword evidence="9" id="KW-1185">Reference proteome</keyword>
<feature type="transmembrane region" description="Helical" evidence="6">
    <location>
        <begin position="20"/>
        <end position="43"/>
    </location>
</feature>
<feature type="transmembrane region" description="Helical" evidence="6">
    <location>
        <begin position="319"/>
        <end position="338"/>
    </location>
</feature>
<dbReference type="PROSITE" id="PS00217">
    <property type="entry name" value="SUGAR_TRANSPORT_2"/>
    <property type="match status" value="1"/>
</dbReference>
<dbReference type="CDD" id="cd17316">
    <property type="entry name" value="MFS_SV2_like"/>
    <property type="match status" value="1"/>
</dbReference>
<feature type="transmembrane region" description="Helical" evidence="6">
    <location>
        <begin position="344"/>
        <end position="366"/>
    </location>
</feature>
<dbReference type="InterPro" id="IPR036259">
    <property type="entry name" value="MFS_trans_sf"/>
</dbReference>
<dbReference type="Proteomes" id="UP000216752">
    <property type="component" value="Chromosome"/>
</dbReference>